<dbReference type="InterPro" id="IPR014777">
    <property type="entry name" value="4pyrrole_Mease_sub1"/>
</dbReference>
<evidence type="ECO:0000256" key="3">
    <source>
        <dbReference type="ARBA" id="ARBA00022603"/>
    </source>
</evidence>
<dbReference type="InterPro" id="IPR014776">
    <property type="entry name" value="4pyrrole_Mease_sub2"/>
</dbReference>
<protein>
    <recommendedName>
        <fullName evidence="6">Ribosomal RNA small subunit methyltransferase I</fullName>
        <ecNumber evidence="6">2.1.1.198</ecNumber>
    </recommendedName>
    <alternativeName>
        <fullName evidence="6">16S rRNA 2'-O-ribose C1402 methyltransferase</fullName>
    </alternativeName>
    <alternativeName>
        <fullName evidence="6">rRNA (cytidine-2'-O-)-methyltransferase RsmI</fullName>
    </alternativeName>
</protein>
<keyword evidence="1 6" id="KW-0963">Cytoplasm</keyword>
<dbReference type="CDD" id="cd11648">
    <property type="entry name" value="RsmI"/>
    <property type="match status" value="1"/>
</dbReference>
<comment type="function">
    <text evidence="6">Catalyzes the 2'-O-methylation of the ribose of cytidine 1402 (C1402) in 16S rRNA.</text>
</comment>
<dbReference type="PANTHER" id="PTHR46111">
    <property type="entry name" value="RIBOSOMAL RNA SMALL SUBUNIT METHYLTRANSFERASE I"/>
    <property type="match status" value="1"/>
</dbReference>
<dbReference type="InterPro" id="IPR000878">
    <property type="entry name" value="4pyrrol_Mease"/>
</dbReference>
<feature type="domain" description="Tetrapyrrole methylase" evidence="7">
    <location>
        <begin position="1"/>
        <end position="200"/>
    </location>
</feature>
<keyword evidence="5 6" id="KW-0949">S-adenosyl-L-methionine</keyword>
<reference evidence="8 9" key="1">
    <citation type="submission" date="2018-02" db="EMBL/GenBank/DDBJ databases">
        <title>Sphingobacterium KA21.</title>
        <authorList>
            <person name="Vasarhelyi B.M."/>
            <person name="Deshmukh S."/>
            <person name="Balint B."/>
            <person name="Kukolya J."/>
        </authorList>
    </citation>
    <scope>NUCLEOTIDE SEQUENCE [LARGE SCALE GENOMIC DNA]</scope>
    <source>
        <strain evidence="8 9">Ka21</strain>
    </source>
</reference>
<evidence type="ECO:0000256" key="1">
    <source>
        <dbReference type="ARBA" id="ARBA00022490"/>
    </source>
</evidence>
<dbReference type="Gene3D" id="3.40.1010.10">
    <property type="entry name" value="Cobalt-precorrin-4 Transmethylase, Domain 1"/>
    <property type="match status" value="1"/>
</dbReference>
<proteinExistence type="inferred from homology"/>
<dbReference type="Proteomes" id="UP000618319">
    <property type="component" value="Unassembled WGS sequence"/>
</dbReference>
<dbReference type="Gene3D" id="3.30.950.10">
    <property type="entry name" value="Methyltransferase, Cobalt-precorrin-4 Transmethylase, Domain 2"/>
    <property type="match status" value="1"/>
</dbReference>
<dbReference type="RefSeq" id="WP_196939202.1">
    <property type="nucleotide sequence ID" value="NZ_MU158689.1"/>
</dbReference>
<dbReference type="PANTHER" id="PTHR46111:SF1">
    <property type="entry name" value="RIBOSOMAL RNA SMALL SUBUNIT METHYLTRANSFERASE I"/>
    <property type="match status" value="1"/>
</dbReference>
<dbReference type="Pfam" id="PF00590">
    <property type="entry name" value="TP_methylase"/>
    <property type="match status" value="1"/>
</dbReference>
<dbReference type="EMBL" id="PSKQ01000007">
    <property type="protein sequence ID" value="MBE8719233.1"/>
    <property type="molecule type" value="Genomic_DNA"/>
</dbReference>
<evidence type="ECO:0000313" key="9">
    <source>
        <dbReference type="Proteomes" id="UP000618319"/>
    </source>
</evidence>
<dbReference type="SUPFAM" id="SSF53790">
    <property type="entry name" value="Tetrapyrrole methylase"/>
    <property type="match status" value="1"/>
</dbReference>
<keyword evidence="4 6" id="KW-0808">Transferase</keyword>
<dbReference type="HAMAP" id="MF_01877">
    <property type="entry name" value="16SrRNA_methyltr_I"/>
    <property type="match status" value="1"/>
</dbReference>
<comment type="caution">
    <text evidence="8">The sequence shown here is derived from an EMBL/GenBank/DDBJ whole genome shotgun (WGS) entry which is preliminary data.</text>
</comment>
<evidence type="ECO:0000256" key="5">
    <source>
        <dbReference type="ARBA" id="ARBA00022691"/>
    </source>
</evidence>
<keyword evidence="2 6" id="KW-0698">rRNA processing</keyword>
<comment type="similarity">
    <text evidence="6">Belongs to the methyltransferase superfamily. RsmI family.</text>
</comment>
<dbReference type="InterPro" id="IPR035996">
    <property type="entry name" value="4pyrrol_Methylase_sf"/>
</dbReference>
<evidence type="ECO:0000256" key="2">
    <source>
        <dbReference type="ARBA" id="ARBA00022552"/>
    </source>
</evidence>
<organism evidence="8 9">
    <name type="scientific">Sphingobacterium pedocola</name>
    <dbReference type="NCBI Taxonomy" id="2082722"/>
    <lineage>
        <taxon>Bacteria</taxon>
        <taxon>Pseudomonadati</taxon>
        <taxon>Bacteroidota</taxon>
        <taxon>Sphingobacteriia</taxon>
        <taxon>Sphingobacteriales</taxon>
        <taxon>Sphingobacteriaceae</taxon>
        <taxon>Sphingobacterium</taxon>
    </lineage>
</organism>
<dbReference type="InterPro" id="IPR008189">
    <property type="entry name" value="rRNA_ssu_MeTfrase_I"/>
</dbReference>
<dbReference type="PROSITE" id="PS01296">
    <property type="entry name" value="RSMI"/>
    <property type="match status" value="1"/>
</dbReference>
<dbReference type="InterPro" id="IPR018063">
    <property type="entry name" value="SAM_MeTrfase_RsmI_CS"/>
</dbReference>
<comment type="catalytic activity">
    <reaction evidence="6">
        <text>cytidine(1402) in 16S rRNA + S-adenosyl-L-methionine = 2'-O-methylcytidine(1402) in 16S rRNA + S-adenosyl-L-homocysteine + H(+)</text>
        <dbReference type="Rhea" id="RHEA:42924"/>
        <dbReference type="Rhea" id="RHEA-COMP:10285"/>
        <dbReference type="Rhea" id="RHEA-COMP:10286"/>
        <dbReference type="ChEBI" id="CHEBI:15378"/>
        <dbReference type="ChEBI" id="CHEBI:57856"/>
        <dbReference type="ChEBI" id="CHEBI:59789"/>
        <dbReference type="ChEBI" id="CHEBI:74495"/>
        <dbReference type="ChEBI" id="CHEBI:82748"/>
        <dbReference type="EC" id="2.1.1.198"/>
    </reaction>
</comment>
<comment type="subcellular location">
    <subcellularLocation>
        <location evidence="6">Cytoplasm</location>
    </subcellularLocation>
</comment>
<dbReference type="NCBIfam" id="TIGR00096">
    <property type="entry name" value="16S rRNA (cytidine(1402)-2'-O)-methyltransferase"/>
    <property type="match status" value="1"/>
</dbReference>
<dbReference type="PIRSF" id="PIRSF005917">
    <property type="entry name" value="MTase_YraL"/>
    <property type="match status" value="1"/>
</dbReference>
<accession>A0ABR9T1N6</accession>
<dbReference type="EC" id="2.1.1.198" evidence="6"/>
<evidence type="ECO:0000313" key="8">
    <source>
        <dbReference type="EMBL" id="MBE8719233.1"/>
    </source>
</evidence>
<evidence type="ECO:0000256" key="4">
    <source>
        <dbReference type="ARBA" id="ARBA00022679"/>
    </source>
</evidence>
<gene>
    <name evidence="6 8" type="primary">rsmI</name>
    <name evidence="8" type="ORF">C4F40_00630</name>
</gene>
<evidence type="ECO:0000256" key="6">
    <source>
        <dbReference type="HAMAP-Rule" id="MF_01877"/>
    </source>
</evidence>
<keyword evidence="9" id="KW-1185">Reference proteome</keyword>
<evidence type="ECO:0000259" key="7">
    <source>
        <dbReference type="Pfam" id="PF00590"/>
    </source>
</evidence>
<name>A0ABR9T1N6_9SPHI</name>
<sequence>MLYLVPTPIGNLEDMTFRAIRILKESDLILAEDTRTSAPLLKHFGIDKKVFAHHQHNEHKAVGEIIRFLKEGQQIALISDAGTPAISDPGFLLVRQAIKEGITVQCLPGATAFVPALVNSGLPNDKFCFEGFLPVKKGRQTRMKLLSTEKRTMIFYESPHRLLKTIEEFIQYFGEDRQASISRELSKLYEENVRGTLEELKNHFENNPIKGEFVFCVAGGETAQRDRNTE</sequence>
<keyword evidence="3 6" id="KW-0489">Methyltransferase</keyword>